<gene>
    <name evidence="1" type="ORF">TTHERM_00442130</name>
</gene>
<dbReference type="InParanoid" id="I7M045"/>
<proteinExistence type="predicted"/>
<dbReference type="KEGG" id="tet:TTHERM_00442130"/>
<reference evidence="2" key="1">
    <citation type="journal article" date="2006" name="PLoS Biol.">
        <title>Macronuclear genome sequence of the ciliate Tetrahymena thermophila, a model eukaryote.</title>
        <authorList>
            <person name="Eisen J.A."/>
            <person name="Coyne R.S."/>
            <person name="Wu M."/>
            <person name="Wu D."/>
            <person name="Thiagarajan M."/>
            <person name="Wortman J.R."/>
            <person name="Badger J.H."/>
            <person name="Ren Q."/>
            <person name="Amedeo P."/>
            <person name="Jones K.M."/>
            <person name="Tallon L.J."/>
            <person name="Delcher A.L."/>
            <person name="Salzberg S.L."/>
            <person name="Silva J.C."/>
            <person name="Haas B.J."/>
            <person name="Majoros W.H."/>
            <person name="Farzad M."/>
            <person name="Carlton J.M."/>
            <person name="Smith R.K. Jr."/>
            <person name="Garg J."/>
            <person name="Pearlman R.E."/>
            <person name="Karrer K.M."/>
            <person name="Sun L."/>
            <person name="Manning G."/>
            <person name="Elde N.C."/>
            <person name="Turkewitz A.P."/>
            <person name="Asai D.J."/>
            <person name="Wilkes D.E."/>
            <person name="Wang Y."/>
            <person name="Cai H."/>
            <person name="Collins K."/>
            <person name="Stewart B.A."/>
            <person name="Lee S.R."/>
            <person name="Wilamowska K."/>
            <person name="Weinberg Z."/>
            <person name="Ruzzo W.L."/>
            <person name="Wloga D."/>
            <person name="Gaertig J."/>
            <person name="Frankel J."/>
            <person name="Tsao C.-C."/>
            <person name="Gorovsky M.A."/>
            <person name="Keeling P.J."/>
            <person name="Waller R.F."/>
            <person name="Patron N.J."/>
            <person name="Cherry J.M."/>
            <person name="Stover N.A."/>
            <person name="Krieger C.J."/>
            <person name="del Toro C."/>
            <person name="Ryder H.F."/>
            <person name="Williamson S.C."/>
            <person name="Barbeau R.A."/>
            <person name="Hamilton E.P."/>
            <person name="Orias E."/>
        </authorList>
    </citation>
    <scope>NUCLEOTIDE SEQUENCE [LARGE SCALE GENOMIC DNA]</scope>
    <source>
        <strain evidence="2">SB210</strain>
    </source>
</reference>
<keyword evidence="2" id="KW-1185">Reference proteome</keyword>
<dbReference type="EMBL" id="GG662665">
    <property type="protein sequence ID" value="EAR85463.1"/>
    <property type="molecule type" value="Genomic_DNA"/>
</dbReference>
<name>I7M045_TETTS</name>
<evidence type="ECO:0000313" key="2">
    <source>
        <dbReference type="Proteomes" id="UP000009168"/>
    </source>
</evidence>
<dbReference type="AlphaFoldDB" id="I7M045"/>
<dbReference type="Proteomes" id="UP000009168">
    <property type="component" value="Unassembled WGS sequence"/>
</dbReference>
<dbReference type="GeneID" id="7830643"/>
<protein>
    <submittedName>
        <fullName evidence="1">Uncharacterized protein</fullName>
    </submittedName>
</protein>
<evidence type="ECO:0000313" key="1">
    <source>
        <dbReference type="EMBL" id="EAR85463.1"/>
    </source>
</evidence>
<organism evidence="1 2">
    <name type="scientific">Tetrahymena thermophila (strain SB210)</name>
    <dbReference type="NCBI Taxonomy" id="312017"/>
    <lineage>
        <taxon>Eukaryota</taxon>
        <taxon>Sar</taxon>
        <taxon>Alveolata</taxon>
        <taxon>Ciliophora</taxon>
        <taxon>Intramacronucleata</taxon>
        <taxon>Oligohymenophorea</taxon>
        <taxon>Hymenostomatida</taxon>
        <taxon>Tetrahymenina</taxon>
        <taxon>Tetrahymenidae</taxon>
        <taxon>Tetrahymena</taxon>
    </lineage>
</organism>
<sequence length="572" mass="67707">MGCQQSRNTVPTEYLEQDDQDIQNFNDEQKIRNLFQNIDNNQDRQPFKQGVCNQQVPQAKGCRYNEAPTKGLSTSNLSKKFNESRTLDLINNELFSNRVSQSARDSKRFSVYNKQNNSILKEFRQKKQFQKSNQQNKQSISQNQWQIIQMYNQQNQKTSVDLSQISFSSALSSQLQVRFQSTLRDLNKIQNKEQENEFQPQSQNTIFSYKYHQKNQDKENIEAKSQKKQQMIESARQIMSIRSGKSIQVCEEEYDCIKYMIFEKMVPQMVKKGSPFTQFQNEITHILEKWGQFVHQAIIQQTGEIRNFVSIRNTNDYIRITHELSCWKQFSVLEQFVLDVLNQPVNFQYLDVIKNNAQKIKALSCFVWIELSYQKDINKLDIQVGVSEKQPYDKRILQSLIINKNERSNIMDWYNIAQPIANEYGFIINSQHIDEIYDFYIFENDEKTNLKCSLQAFYNYGAQFSKSITDVLDQIPGNDFHVMFHLNRFGLLNLKLSLQSLNLDEESIIFDDILSNLDSQKQQESLKSLWEWYNQYIFNEENVYTLHYLELNPDGLYLYKTREISIDEDSQI</sequence>
<dbReference type="RefSeq" id="XP_001033126.1">
    <property type="nucleotide sequence ID" value="XM_001033126.1"/>
</dbReference>
<dbReference type="HOGENOM" id="CLU_476956_0_0_1"/>
<accession>I7M045</accession>